<feature type="domain" description="Phosphoesterase HXTX" evidence="3">
    <location>
        <begin position="8"/>
        <end position="81"/>
    </location>
</feature>
<accession>A0A8E2VLQ2</accession>
<dbReference type="Pfam" id="PF02834">
    <property type="entry name" value="LigT_PEase"/>
    <property type="match status" value="2"/>
</dbReference>
<dbReference type="OrthoDB" id="9793819at2"/>
<reference evidence="4 5" key="1">
    <citation type="submission" date="2018-04" db="EMBL/GenBank/DDBJ databases">
        <title>Genomic Encyclopedia of Archaeal and Bacterial Type Strains, Phase II (KMG-II): from individual species to whole genera.</title>
        <authorList>
            <person name="Goeker M."/>
        </authorList>
    </citation>
    <scope>NUCLEOTIDE SEQUENCE [LARGE SCALE GENOMIC DNA]</scope>
    <source>
        <strain evidence="4 5">DSM 19783</strain>
    </source>
</reference>
<dbReference type="NCBIfam" id="TIGR02258">
    <property type="entry name" value="2_5_ligase"/>
    <property type="match status" value="1"/>
</dbReference>
<dbReference type="InterPro" id="IPR014051">
    <property type="entry name" value="Phosphoesterase_HXTX"/>
</dbReference>
<dbReference type="EMBL" id="QAYC01000006">
    <property type="protein sequence ID" value="PTW49756.1"/>
    <property type="molecule type" value="Genomic_DNA"/>
</dbReference>
<gene>
    <name evidence="4" type="ORF">C8N38_10617</name>
</gene>
<keyword evidence="1 2" id="KW-0378">Hydrolase</keyword>
<protein>
    <recommendedName>
        <fullName evidence="2">RNA 2',3'-cyclic phosphodiesterase</fullName>
        <shortName evidence="2">RNA 2',3'-CPDase</shortName>
        <ecNumber evidence="2">3.1.4.58</ecNumber>
    </recommendedName>
</protein>
<evidence type="ECO:0000313" key="5">
    <source>
        <dbReference type="Proteomes" id="UP000244037"/>
    </source>
</evidence>
<comment type="caution">
    <text evidence="4">The sequence shown here is derived from an EMBL/GenBank/DDBJ whole genome shotgun (WGS) entry which is preliminary data.</text>
</comment>
<name>A0A8E2VLQ2_9RHOB</name>
<keyword evidence="4" id="KW-0436">Ligase</keyword>
<dbReference type="Gene3D" id="3.90.1140.10">
    <property type="entry name" value="Cyclic phosphodiesterase"/>
    <property type="match status" value="1"/>
</dbReference>
<dbReference type="GO" id="GO:0004113">
    <property type="term" value="F:2',3'-cyclic-nucleotide 3'-phosphodiesterase activity"/>
    <property type="evidence" value="ECO:0007669"/>
    <property type="project" value="InterPro"/>
</dbReference>
<sequence length="188" mass="20347">MIRAFAAIALPPEIRESLVRLQAGLPSGRPVPPENLHLTLVFLGELPEPVLEDVHLAFAAIRAERFDMTLSGLGLFGGARPRNLHACLAESVALCHLQARLETAARRAGASPERRRFSPHVTLATLRPGQGDPGRLERAVIAGSDFRAGPFPVESFGLYRSELGRNGAVHTELAQYALFSSQLAFPEP</sequence>
<comment type="function">
    <text evidence="2">Hydrolyzes RNA 2',3'-cyclic phosphodiester to an RNA 2'-phosphomonoester.</text>
</comment>
<comment type="similarity">
    <text evidence="2">Belongs to the 2H phosphoesterase superfamily. ThpR family.</text>
</comment>
<dbReference type="AlphaFoldDB" id="A0A8E2VLQ2"/>
<feature type="active site" description="Proton donor" evidence="2">
    <location>
        <position position="37"/>
    </location>
</feature>
<comment type="catalytic activity">
    <reaction evidence="2">
        <text>a 3'-end 2',3'-cyclophospho-ribonucleotide-RNA + H2O = a 3'-end 2'-phospho-ribonucleotide-RNA + H(+)</text>
        <dbReference type="Rhea" id="RHEA:11828"/>
        <dbReference type="Rhea" id="RHEA-COMP:10464"/>
        <dbReference type="Rhea" id="RHEA-COMP:17353"/>
        <dbReference type="ChEBI" id="CHEBI:15377"/>
        <dbReference type="ChEBI" id="CHEBI:15378"/>
        <dbReference type="ChEBI" id="CHEBI:83064"/>
        <dbReference type="ChEBI" id="CHEBI:173113"/>
        <dbReference type="EC" id="3.1.4.58"/>
    </reaction>
</comment>
<evidence type="ECO:0000259" key="3">
    <source>
        <dbReference type="Pfam" id="PF02834"/>
    </source>
</evidence>
<dbReference type="EC" id="3.1.4.58" evidence="2"/>
<dbReference type="Proteomes" id="UP000244037">
    <property type="component" value="Unassembled WGS sequence"/>
</dbReference>
<dbReference type="HAMAP" id="MF_01940">
    <property type="entry name" value="RNA_CPDase"/>
    <property type="match status" value="1"/>
</dbReference>
<feature type="active site" description="Proton acceptor" evidence="2">
    <location>
        <position position="120"/>
    </location>
</feature>
<keyword evidence="5" id="KW-1185">Reference proteome</keyword>
<evidence type="ECO:0000256" key="2">
    <source>
        <dbReference type="HAMAP-Rule" id="MF_01940"/>
    </source>
</evidence>
<dbReference type="InterPro" id="IPR009097">
    <property type="entry name" value="Cyclic_Pdiesterase"/>
</dbReference>
<evidence type="ECO:0000256" key="1">
    <source>
        <dbReference type="ARBA" id="ARBA00022801"/>
    </source>
</evidence>
<dbReference type="GO" id="GO:0008664">
    <property type="term" value="F:RNA 2',3'-cyclic 3'-phosphodiesterase activity"/>
    <property type="evidence" value="ECO:0007669"/>
    <property type="project" value="UniProtKB-EC"/>
</dbReference>
<evidence type="ECO:0000313" key="4">
    <source>
        <dbReference type="EMBL" id="PTW49756.1"/>
    </source>
</evidence>
<dbReference type="PANTHER" id="PTHR35561">
    <property type="entry name" value="RNA 2',3'-CYCLIC PHOSPHODIESTERASE"/>
    <property type="match status" value="1"/>
</dbReference>
<feature type="short sequence motif" description="HXTX 2" evidence="2">
    <location>
        <begin position="120"/>
        <end position="123"/>
    </location>
</feature>
<feature type="short sequence motif" description="HXTX 1" evidence="2">
    <location>
        <begin position="37"/>
        <end position="40"/>
    </location>
</feature>
<organism evidence="4 5">
    <name type="scientific">Rhodovulum kholense</name>
    <dbReference type="NCBI Taxonomy" id="453584"/>
    <lineage>
        <taxon>Bacteria</taxon>
        <taxon>Pseudomonadati</taxon>
        <taxon>Pseudomonadota</taxon>
        <taxon>Alphaproteobacteria</taxon>
        <taxon>Rhodobacterales</taxon>
        <taxon>Paracoccaceae</taxon>
        <taxon>Rhodovulum</taxon>
    </lineage>
</organism>
<dbReference type="InterPro" id="IPR004175">
    <property type="entry name" value="RNA_CPDase"/>
</dbReference>
<dbReference type="GO" id="GO:0016874">
    <property type="term" value="F:ligase activity"/>
    <property type="evidence" value="ECO:0007669"/>
    <property type="project" value="UniProtKB-KW"/>
</dbReference>
<dbReference type="SUPFAM" id="SSF55144">
    <property type="entry name" value="LigT-like"/>
    <property type="match status" value="1"/>
</dbReference>
<feature type="domain" description="Phosphoesterase HXTX" evidence="3">
    <location>
        <begin position="96"/>
        <end position="169"/>
    </location>
</feature>
<dbReference type="PANTHER" id="PTHR35561:SF1">
    <property type="entry name" value="RNA 2',3'-CYCLIC PHOSPHODIESTERASE"/>
    <property type="match status" value="1"/>
</dbReference>
<proteinExistence type="inferred from homology"/>